<dbReference type="PANTHER" id="PTHR33490:SF6">
    <property type="entry name" value="SLL1049 PROTEIN"/>
    <property type="match status" value="1"/>
</dbReference>
<dbReference type="HOGENOM" id="CLU_008973_1_2_11"/>
<dbReference type="eggNOG" id="COG1305">
    <property type="taxonomic scope" value="Bacteria"/>
</dbReference>
<dbReference type="InterPro" id="IPR038765">
    <property type="entry name" value="Papain-like_cys_pep_sf"/>
</dbReference>
<sequence>MRRSRSTLATWHTTELSYDTPAVRSYSELRMSPTTGSSQRVLRHRIELSQPAHRVRYRDYWGSVVTYFDIQRPHSELTIVASSTVRCAPWSTGSVVTLATLARPETQRALLEYLLPTPLTTIAEPAIDLEVGTDPLERAEALAAIVHDTITYAPGTTTVDTTADEAWARRSGVCQDATHVLCALLRHAGIPARYVSGCFAPHALEVSEAAEGASHAWVEAWVGHWHPLDPTNLFAPSERYITVARGRDYRDVAPLHGIYEGPGRQTMRSSVRIQRVS</sequence>
<dbReference type="Gene3D" id="3.10.620.30">
    <property type="match status" value="1"/>
</dbReference>
<keyword evidence="3" id="KW-1185">Reference proteome</keyword>
<dbReference type="KEGG" id="afo:Afer_1670"/>
<organism evidence="2 3">
    <name type="scientific">Acidimicrobium ferrooxidans (strain DSM 10331 / JCM 15462 / NBRC 103882 / ICP)</name>
    <dbReference type="NCBI Taxonomy" id="525909"/>
    <lineage>
        <taxon>Bacteria</taxon>
        <taxon>Bacillati</taxon>
        <taxon>Actinomycetota</taxon>
        <taxon>Acidimicrobiia</taxon>
        <taxon>Acidimicrobiales</taxon>
        <taxon>Acidimicrobiaceae</taxon>
        <taxon>Acidimicrobium</taxon>
    </lineage>
</organism>
<dbReference type="RefSeq" id="WP_015799065.1">
    <property type="nucleotide sequence ID" value="NC_013124.1"/>
</dbReference>
<name>C7M0S8_ACIFD</name>
<evidence type="ECO:0000313" key="3">
    <source>
        <dbReference type="Proteomes" id="UP000000771"/>
    </source>
</evidence>
<dbReference type="AlphaFoldDB" id="C7M0S8"/>
<dbReference type="EMBL" id="CP001631">
    <property type="protein sequence ID" value="ACU54586.1"/>
    <property type="molecule type" value="Genomic_DNA"/>
</dbReference>
<dbReference type="Pfam" id="PF01841">
    <property type="entry name" value="Transglut_core"/>
    <property type="match status" value="1"/>
</dbReference>
<protein>
    <submittedName>
        <fullName evidence="2">Transglutaminase domain protein</fullName>
    </submittedName>
</protein>
<dbReference type="PANTHER" id="PTHR33490">
    <property type="entry name" value="BLR5614 PROTEIN-RELATED"/>
    <property type="match status" value="1"/>
</dbReference>
<proteinExistence type="predicted"/>
<reference evidence="2 3" key="1">
    <citation type="journal article" date="2009" name="Stand. Genomic Sci.">
        <title>Complete genome sequence of Acidimicrobium ferrooxidans type strain (ICP).</title>
        <authorList>
            <person name="Clum A."/>
            <person name="Nolan M."/>
            <person name="Lang E."/>
            <person name="Glavina Del Rio T."/>
            <person name="Tice H."/>
            <person name="Copeland A."/>
            <person name="Cheng J.F."/>
            <person name="Lucas S."/>
            <person name="Chen F."/>
            <person name="Bruce D."/>
            <person name="Goodwin L."/>
            <person name="Pitluck S."/>
            <person name="Ivanova N."/>
            <person name="Mavrommatis K."/>
            <person name="Mikhailova N."/>
            <person name="Pati A."/>
            <person name="Chen A."/>
            <person name="Palaniappan K."/>
            <person name="Goker M."/>
            <person name="Spring S."/>
            <person name="Land M."/>
            <person name="Hauser L."/>
            <person name="Chang Y.J."/>
            <person name="Jeffries C.C."/>
            <person name="Chain P."/>
            <person name="Bristow J."/>
            <person name="Eisen J.A."/>
            <person name="Markowitz V."/>
            <person name="Hugenholtz P."/>
            <person name="Kyrpides N.C."/>
            <person name="Klenk H.P."/>
            <person name="Lapidus A."/>
        </authorList>
    </citation>
    <scope>NUCLEOTIDE SEQUENCE [LARGE SCALE GENOMIC DNA]</scope>
    <source>
        <strain evidence="3">DSM 10331 / JCM 15462 / NBRC 103882 / ICP</strain>
    </source>
</reference>
<dbReference type="STRING" id="525909.Afer_1670"/>
<dbReference type="Proteomes" id="UP000000771">
    <property type="component" value="Chromosome"/>
</dbReference>
<dbReference type="InterPro" id="IPR013589">
    <property type="entry name" value="Bac_transglu_N"/>
</dbReference>
<dbReference type="Pfam" id="PF08379">
    <property type="entry name" value="Bact_transglu_N"/>
    <property type="match status" value="1"/>
</dbReference>
<feature type="domain" description="Transglutaminase-like" evidence="1">
    <location>
        <begin position="166"/>
        <end position="232"/>
    </location>
</feature>
<dbReference type="InterPro" id="IPR002931">
    <property type="entry name" value="Transglutaminase-like"/>
</dbReference>
<accession>C7M0S8</accession>
<dbReference type="SUPFAM" id="SSF54001">
    <property type="entry name" value="Cysteine proteinases"/>
    <property type="match status" value="1"/>
</dbReference>
<evidence type="ECO:0000259" key="1">
    <source>
        <dbReference type="SMART" id="SM00460"/>
    </source>
</evidence>
<evidence type="ECO:0000313" key="2">
    <source>
        <dbReference type="EMBL" id="ACU54586.1"/>
    </source>
</evidence>
<dbReference type="OrthoDB" id="9804023at2"/>
<gene>
    <name evidence="2" type="ordered locus">Afer_1670</name>
</gene>
<dbReference type="SMART" id="SM00460">
    <property type="entry name" value="TGc"/>
    <property type="match status" value="1"/>
</dbReference>